<dbReference type="Pfam" id="PF07963">
    <property type="entry name" value="N_methyl"/>
    <property type="match status" value="1"/>
</dbReference>
<dbReference type="RefSeq" id="WP_002689857.1">
    <property type="nucleotide sequence ID" value="NZ_JH600070.1"/>
</dbReference>
<feature type="domain" description="General secretion pathway GspH" evidence="12">
    <location>
        <begin position="63"/>
        <end position="173"/>
    </location>
</feature>
<dbReference type="NCBIfam" id="TIGR01708">
    <property type="entry name" value="typeII_sec_gspH"/>
    <property type="match status" value="1"/>
</dbReference>
<evidence type="ECO:0000256" key="11">
    <source>
        <dbReference type="SAM" id="Phobius"/>
    </source>
</evidence>
<name>I3CHA2_9GAMM</name>
<keyword evidence="6 11" id="KW-0812">Transmembrane</keyword>
<dbReference type="Gene3D" id="3.55.40.10">
    <property type="entry name" value="minor pseudopilin epsh domain"/>
    <property type="match status" value="1"/>
</dbReference>
<organism evidence="13 14">
    <name type="scientific">Beggiatoa alba B18LD</name>
    <dbReference type="NCBI Taxonomy" id="395493"/>
    <lineage>
        <taxon>Bacteria</taxon>
        <taxon>Pseudomonadati</taxon>
        <taxon>Pseudomonadota</taxon>
        <taxon>Gammaproteobacteria</taxon>
        <taxon>Thiotrichales</taxon>
        <taxon>Thiotrichaceae</taxon>
        <taxon>Beggiatoa</taxon>
    </lineage>
</organism>
<keyword evidence="5" id="KW-0997">Cell inner membrane</keyword>
<proteinExistence type="inferred from homology"/>
<protein>
    <recommendedName>
        <fullName evidence="2">Type II secretion system protein H</fullName>
    </recommendedName>
    <alternativeName>
        <fullName evidence="10">General secretion pathway protein H</fullName>
    </alternativeName>
</protein>
<dbReference type="PRINTS" id="PR00885">
    <property type="entry name" value="BCTERIALGSPH"/>
</dbReference>
<evidence type="ECO:0000259" key="12">
    <source>
        <dbReference type="Pfam" id="PF12019"/>
    </source>
</evidence>
<evidence type="ECO:0000256" key="1">
    <source>
        <dbReference type="ARBA" id="ARBA00004377"/>
    </source>
</evidence>
<keyword evidence="4" id="KW-0488">Methylation</keyword>
<evidence type="ECO:0000313" key="13">
    <source>
        <dbReference type="EMBL" id="EIJ42995.1"/>
    </source>
</evidence>
<keyword evidence="3" id="KW-1003">Cell membrane</keyword>
<reference evidence="13 14" key="1">
    <citation type="submission" date="2011-11" db="EMBL/GenBank/DDBJ databases">
        <title>Improved High-Quality Draft sequence of Beggiatoa alba B18lD.</title>
        <authorList>
            <consortium name="US DOE Joint Genome Institute"/>
            <person name="Lucas S."/>
            <person name="Han J."/>
            <person name="Lapidus A."/>
            <person name="Cheng J.-F."/>
            <person name="Goodwin L."/>
            <person name="Pitluck S."/>
            <person name="Peters L."/>
            <person name="Mikhailova N."/>
            <person name="Held B."/>
            <person name="Detter J.C."/>
            <person name="Han C."/>
            <person name="Tapia R."/>
            <person name="Land M."/>
            <person name="Hauser L."/>
            <person name="Kyrpides N."/>
            <person name="Ivanova N."/>
            <person name="Pagani I."/>
            <person name="Samuel K."/>
            <person name="Teske A."/>
            <person name="Mueller J."/>
            <person name="Woyke T."/>
        </authorList>
    </citation>
    <scope>NUCLEOTIDE SEQUENCE [LARGE SCALE GENOMIC DNA]</scope>
    <source>
        <strain evidence="13 14">B18LD</strain>
    </source>
</reference>
<dbReference type="InterPro" id="IPR045584">
    <property type="entry name" value="Pilin-like"/>
</dbReference>
<dbReference type="Proteomes" id="UP000005744">
    <property type="component" value="Unassembled WGS sequence"/>
</dbReference>
<dbReference type="InterPro" id="IPR049875">
    <property type="entry name" value="TypeII_GspH"/>
</dbReference>
<dbReference type="eggNOG" id="COG2165">
    <property type="taxonomic scope" value="Bacteria"/>
</dbReference>
<comment type="subcellular location">
    <subcellularLocation>
        <location evidence="1">Cell inner membrane</location>
        <topology evidence="1">Single-pass membrane protein</topology>
    </subcellularLocation>
</comment>
<evidence type="ECO:0000256" key="5">
    <source>
        <dbReference type="ARBA" id="ARBA00022519"/>
    </source>
</evidence>
<accession>I3CHA2</accession>
<dbReference type="InterPro" id="IPR022346">
    <property type="entry name" value="T2SS_GspH"/>
</dbReference>
<keyword evidence="14" id="KW-1185">Reference proteome</keyword>
<dbReference type="EMBL" id="JH600070">
    <property type="protein sequence ID" value="EIJ42995.1"/>
    <property type="molecule type" value="Genomic_DNA"/>
</dbReference>
<evidence type="ECO:0000256" key="10">
    <source>
        <dbReference type="ARBA" id="ARBA00030775"/>
    </source>
</evidence>
<evidence type="ECO:0000313" key="14">
    <source>
        <dbReference type="Proteomes" id="UP000005744"/>
    </source>
</evidence>
<keyword evidence="7 11" id="KW-1133">Transmembrane helix</keyword>
<dbReference type="SUPFAM" id="SSF54523">
    <property type="entry name" value="Pili subunits"/>
    <property type="match status" value="1"/>
</dbReference>
<evidence type="ECO:0000256" key="8">
    <source>
        <dbReference type="ARBA" id="ARBA00023136"/>
    </source>
</evidence>
<evidence type="ECO:0000256" key="4">
    <source>
        <dbReference type="ARBA" id="ARBA00022481"/>
    </source>
</evidence>
<keyword evidence="8 11" id="KW-0472">Membrane</keyword>
<sequence>MPCYFFHTQRVPKTQYVKCKTSSQLSGFTLIELLVSLVIIGVILSVASLTFNRGGLEDELQTEAERLVALLTLTSQEAVLQSAEQGLYVDDEGYRFYQLDEQNQWQILVQDDLLRPRRFASALEVELQIDGETIKYDEKLTDPQIIIFSSGEITPFTLQLRSPLNSRLTYRIQGDNFAHFIISHETW</sequence>
<dbReference type="InterPro" id="IPR012902">
    <property type="entry name" value="N_methyl_site"/>
</dbReference>
<dbReference type="InterPro" id="IPR002416">
    <property type="entry name" value="T2SS_protein-GspH"/>
</dbReference>
<comment type="similarity">
    <text evidence="9">Belongs to the GSP H family.</text>
</comment>
<dbReference type="AlphaFoldDB" id="I3CHA2"/>
<dbReference type="HOGENOM" id="CLU_111963_2_0_6"/>
<evidence type="ECO:0000256" key="2">
    <source>
        <dbReference type="ARBA" id="ARBA00021549"/>
    </source>
</evidence>
<gene>
    <name evidence="13" type="ORF">BegalDRAFT_2130</name>
</gene>
<feature type="transmembrane region" description="Helical" evidence="11">
    <location>
        <begin position="30"/>
        <end position="51"/>
    </location>
</feature>
<evidence type="ECO:0000256" key="3">
    <source>
        <dbReference type="ARBA" id="ARBA00022475"/>
    </source>
</evidence>
<dbReference type="GO" id="GO:0015628">
    <property type="term" value="P:protein secretion by the type II secretion system"/>
    <property type="evidence" value="ECO:0007669"/>
    <property type="project" value="InterPro"/>
</dbReference>
<dbReference type="GO" id="GO:0005886">
    <property type="term" value="C:plasma membrane"/>
    <property type="evidence" value="ECO:0007669"/>
    <property type="project" value="UniProtKB-SubCell"/>
</dbReference>
<evidence type="ECO:0000256" key="9">
    <source>
        <dbReference type="ARBA" id="ARBA00025772"/>
    </source>
</evidence>
<evidence type="ECO:0000256" key="7">
    <source>
        <dbReference type="ARBA" id="ARBA00022989"/>
    </source>
</evidence>
<dbReference type="Pfam" id="PF12019">
    <property type="entry name" value="GspH"/>
    <property type="match status" value="1"/>
</dbReference>
<dbReference type="GO" id="GO:0015627">
    <property type="term" value="C:type II protein secretion system complex"/>
    <property type="evidence" value="ECO:0007669"/>
    <property type="project" value="InterPro"/>
</dbReference>
<dbReference type="STRING" id="395493.BegalDRAFT_2130"/>
<dbReference type="PROSITE" id="PS00409">
    <property type="entry name" value="PROKAR_NTER_METHYL"/>
    <property type="match status" value="1"/>
</dbReference>
<evidence type="ECO:0000256" key="6">
    <source>
        <dbReference type="ARBA" id="ARBA00022692"/>
    </source>
</evidence>
<dbReference type="OrthoDB" id="5730913at2"/>
<dbReference type="NCBIfam" id="TIGR02532">
    <property type="entry name" value="IV_pilin_GFxxxE"/>
    <property type="match status" value="1"/>
</dbReference>